<evidence type="ECO:0000256" key="6">
    <source>
        <dbReference type="PROSITE-ProRule" id="PRU00094"/>
    </source>
</evidence>
<dbReference type="PRINTS" id="PR00619">
    <property type="entry name" value="GATAZNFINGER"/>
</dbReference>
<dbReference type="OrthoDB" id="515401at2759"/>
<dbReference type="SUPFAM" id="SSF57716">
    <property type="entry name" value="Glucocorticoid receptor-like (DNA-binding domain)"/>
    <property type="match status" value="1"/>
</dbReference>
<reference evidence="9 10" key="1">
    <citation type="journal article" date="2012" name="Appl. Environ. Microbiol.">
        <title>Short-read sequencing for genomic analysis of the brown rot fungus Fibroporia radiculosa.</title>
        <authorList>
            <person name="Tang J.D."/>
            <person name="Perkins A.D."/>
            <person name="Sonstegard T.S."/>
            <person name="Schroeder S.G."/>
            <person name="Burgess S.C."/>
            <person name="Diehl S.V."/>
        </authorList>
    </citation>
    <scope>NUCLEOTIDE SEQUENCE [LARGE SCALE GENOMIC DNA]</scope>
    <source>
        <strain evidence="9 10">TFFH 294</strain>
    </source>
</reference>
<dbReference type="CDD" id="cd00202">
    <property type="entry name" value="ZnF_GATA"/>
    <property type="match status" value="1"/>
</dbReference>
<dbReference type="PROSITE" id="PS50114">
    <property type="entry name" value="GATA_ZN_FINGER_2"/>
    <property type="match status" value="1"/>
</dbReference>
<dbReference type="PANTHER" id="PTHR10071">
    <property type="entry name" value="TRANSCRIPTION FACTOR GATA FAMILY MEMBER"/>
    <property type="match status" value="1"/>
</dbReference>
<accession>J4GPQ3</accession>
<sequence>MTGGPVILESPVMNVHTPAMQSVSRMPFIGHIRTPPASDHSVHEQEQSTPSSPSQATLLPRNGSEASSPYPFDPALRDRHLDNIDPALTQSTQDDSPSRQISRTSTAPSATHPNANPATADIDPTRGQFILQLRTPPTLSQSLSSHPHPTTNPSMPTPAASPHPSGQNQHGQFKIASHGQTQKQPAPHFPGTCPGDGRCDGTGGTSACSGCPTFNNALSAQTQLGLAGGEATPSLPTGTGVPSSPELVRKEGTPGELQQASEQPPASTMQGVTPGGRGRIRPAVGALSCANCGTSTTPLWRRDDVGNNICNACGLYFKLHGTHRPNTMKKNVIKRRKRVPAAPGAPGSPTQQDRMTDQAAAEVLASVRGHTGSNSGAGSGGTQDESEEDQPRRKRARKSRPSKGRKEGDEMDVDFEDGVDEDGKSSATPRRARNGGHIHNASSHRGSSRESAVPGMGAWGGEIMQTHVLGGEVGPSSSPHLMDHVQRAGSLPRMQGQEIENRFGAGAPRGNPFGPNPHGGFDLPPLNAAIQGTMDVPIAMAMSLIGMPGAHFPVAPPSHMRSGSQGVGATPSRTHSPLPGPGISASGTGPGYVLPPLAHGVPHPATHPLINHSAHSFYYRHTPSPNGSAGIGNTPVPSIMELERHYYELSEQRRRLEEMVEKTDRMMAGVKRGLDEMRAGQTSSTSTPVPVSQQPSQSQLTQLQPQRSQSPQQQQQSGHAAAVPLGQRRSGSKESVWPVAPPESSS</sequence>
<dbReference type="RefSeq" id="XP_012181903.1">
    <property type="nucleotide sequence ID" value="XM_012326513.1"/>
</dbReference>
<dbReference type="GO" id="GO:0005634">
    <property type="term" value="C:nucleus"/>
    <property type="evidence" value="ECO:0007669"/>
    <property type="project" value="UniProtKB-SubCell"/>
</dbReference>
<dbReference type="EMBL" id="HE797086">
    <property type="protein sequence ID" value="CCM02620.1"/>
    <property type="molecule type" value="Genomic_DNA"/>
</dbReference>
<dbReference type="Proteomes" id="UP000006352">
    <property type="component" value="Unassembled WGS sequence"/>
</dbReference>
<evidence type="ECO:0000256" key="5">
    <source>
        <dbReference type="ARBA" id="ARBA00023242"/>
    </source>
</evidence>
<evidence type="ECO:0000256" key="1">
    <source>
        <dbReference type="ARBA" id="ARBA00004123"/>
    </source>
</evidence>
<dbReference type="GO" id="GO:0000981">
    <property type="term" value="F:DNA-binding transcription factor activity, RNA polymerase II-specific"/>
    <property type="evidence" value="ECO:0007669"/>
    <property type="project" value="TreeGrafter"/>
</dbReference>
<feature type="region of interest" description="Disordered" evidence="7">
    <location>
        <begin position="327"/>
        <end position="453"/>
    </location>
</feature>
<dbReference type="InParanoid" id="J4GPQ3"/>
<feature type="compositionally biased region" description="Basic residues" evidence="7">
    <location>
        <begin position="327"/>
        <end position="339"/>
    </location>
</feature>
<dbReference type="Gene3D" id="3.30.50.10">
    <property type="entry name" value="Erythroid Transcription Factor GATA-1, subunit A"/>
    <property type="match status" value="1"/>
</dbReference>
<comment type="subcellular location">
    <subcellularLocation>
        <location evidence="1">Nucleus</location>
    </subcellularLocation>
</comment>
<feature type="domain" description="GATA-type" evidence="8">
    <location>
        <begin position="283"/>
        <end position="336"/>
    </location>
</feature>
<dbReference type="AlphaFoldDB" id="J4GPQ3"/>
<feature type="region of interest" description="Disordered" evidence="7">
    <location>
        <begin position="30"/>
        <end position="122"/>
    </location>
</feature>
<dbReference type="InterPro" id="IPR013088">
    <property type="entry name" value="Znf_NHR/GATA"/>
</dbReference>
<dbReference type="PANTHER" id="PTHR10071:SF281">
    <property type="entry name" value="BOX A-BINDING FACTOR-RELATED"/>
    <property type="match status" value="1"/>
</dbReference>
<evidence type="ECO:0000313" key="10">
    <source>
        <dbReference type="Proteomes" id="UP000006352"/>
    </source>
</evidence>
<feature type="region of interest" description="Disordered" evidence="7">
    <location>
        <begin position="228"/>
        <end position="273"/>
    </location>
</feature>
<dbReference type="GO" id="GO:0045944">
    <property type="term" value="P:positive regulation of transcription by RNA polymerase II"/>
    <property type="evidence" value="ECO:0007669"/>
    <property type="project" value="TreeGrafter"/>
</dbReference>
<dbReference type="SMR" id="J4GPQ3"/>
<dbReference type="GO" id="GO:0000978">
    <property type="term" value="F:RNA polymerase II cis-regulatory region sequence-specific DNA binding"/>
    <property type="evidence" value="ECO:0007669"/>
    <property type="project" value="TreeGrafter"/>
</dbReference>
<keyword evidence="5" id="KW-0539">Nucleus</keyword>
<keyword evidence="2" id="KW-0479">Metal-binding</keyword>
<evidence type="ECO:0000259" key="8">
    <source>
        <dbReference type="PROSITE" id="PS50114"/>
    </source>
</evidence>
<feature type="compositionally biased region" description="Low complexity" evidence="7">
    <location>
        <begin position="47"/>
        <end position="60"/>
    </location>
</feature>
<feature type="compositionally biased region" description="Low complexity" evidence="7">
    <location>
        <begin position="681"/>
        <end position="717"/>
    </location>
</feature>
<keyword evidence="10" id="KW-1185">Reference proteome</keyword>
<dbReference type="GeneID" id="24097531"/>
<feature type="region of interest" description="Disordered" evidence="7">
    <location>
        <begin position="677"/>
        <end position="746"/>
    </location>
</feature>
<feature type="compositionally biased region" description="Polar residues" evidence="7">
    <location>
        <begin position="88"/>
        <end position="117"/>
    </location>
</feature>
<dbReference type="HOGENOM" id="CLU_021920_0_0_1"/>
<keyword evidence="4" id="KW-0862">Zinc</keyword>
<dbReference type="SMART" id="SM00401">
    <property type="entry name" value="ZnF_GATA"/>
    <property type="match status" value="1"/>
</dbReference>
<gene>
    <name evidence="9" type="ORF">FIBRA_04723</name>
</gene>
<dbReference type="Pfam" id="PF00320">
    <property type="entry name" value="GATA"/>
    <property type="match status" value="1"/>
</dbReference>
<keyword evidence="3 6" id="KW-0863">Zinc-finger</keyword>
<evidence type="ECO:0000256" key="7">
    <source>
        <dbReference type="SAM" id="MobiDB-lite"/>
    </source>
</evidence>
<feature type="compositionally biased region" description="Basic residues" evidence="7">
    <location>
        <begin position="392"/>
        <end position="403"/>
    </location>
</feature>
<dbReference type="PROSITE" id="PS00344">
    <property type="entry name" value="GATA_ZN_FINGER_1"/>
    <property type="match status" value="1"/>
</dbReference>
<feature type="compositionally biased region" description="Polar residues" evidence="7">
    <location>
        <begin position="138"/>
        <end position="154"/>
    </location>
</feature>
<protein>
    <recommendedName>
        <fullName evidence="8">GATA-type domain-containing protein</fullName>
    </recommendedName>
</protein>
<proteinExistence type="predicted"/>
<dbReference type="GO" id="GO:0000122">
    <property type="term" value="P:negative regulation of transcription by RNA polymerase II"/>
    <property type="evidence" value="ECO:0007669"/>
    <property type="project" value="TreeGrafter"/>
</dbReference>
<name>J4GPQ3_9APHY</name>
<feature type="compositionally biased region" description="Acidic residues" evidence="7">
    <location>
        <begin position="409"/>
        <end position="420"/>
    </location>
</feature>
<dbReference type="GO" id="GO:0008270">
    <property type="term" value="F:zinc ion binding"/>
    <property type="evidence" value="ECO:0007669"/>
    <property type="project" value="UniProtKB-KW"/>
</dbReference>
<feature type="compositionally biased region" description="Polar residues" evidence="7">
    <location>
        <begin position="256"/>
        <end position="271"/>
    </location>
</feature>
<dbReference type="STRING" id="599839.J4GPQ3"/>
<evidence type="ECO:0000313" key="9">
    <source>
        <dbReference type="EMBL" id="CCM02620.1"/>
    </source>
</evidence>
<organism evidence="9 10">
    <name type="scientific">Fibroporia radiculosa</name>
    <dbReference type="NCBI Taxonomy" id="599839"/>
    <lineage>
        <taxon>Eukaryota</taxon>
        <taxon>Fungi</taxon>
        <taxon>Dikarya</taxon>
        <taxon>Basidiomycota</taxon>
        <taxon>Agaricomycotina</taxon>
        <taxon>Agaricomycetes</taxon>
        <taxon>Polyporales</taxon>
        <taxon>Fibroporiaceae</taxon>
        <taxon>Fibroporia</taxon>
    </lineage>
</organism>
<dbReference type="InterPro" id="IPR000679">
    <property type="entry name" value="Znf_GATA"/>
</dbReference>
<feature type="region of interest" description="Disordered" evidence="7">
    <location>
        <begin position="138"/>
        <end position="171"/>
    </location>
</feature>
<evidence type="ECO:0000256" key="3">
    <source>
        <dbReference type="ARBA" id="ARBA00022771"/>
    </source>
</evidence>
<evidence type="ECO:0000256" key="2">
    <source>
        <dbReference type="ARBA" id="ARBA00022723"/>
    </source>
</evidence>
<evidence type="ECO:0000256" key="4">
    <source>
        <dbReference type="ARBA" id="ARBA00022833"/>
    </source>
</evidence>
<dbReference type="InterPro" id="IPR039355">
    <property type="entry name" value="Transcription_factor_GATA"/>
</dbReference>
<dbReference type="FunFam" id="3.30.50.10:FF:000007">
    <property type="entry name" value="Nitrogen regulatory AreA, N-terminal"/>
    <property type="match status" value="1"/>
</dbReference>